<gene>
    <name evidence="1" type="ORF">PXEA_LOCUS34596</name>
</gene>
<proteinExistence type="predicted"/>
<protein>
    <submittedName>
        <fullName evidence="1">Uncharacterized protein</fullName>
    </submittedName>
</protein>
<sequence>MAAGDYFALFCRPQVRVRPPPTNHSFGPSFLRSPSLVSSTIRPSFSYPLTPPSTSTVAIADSRAVVSEPPYPHHHLQPLHSPPSFDRARTSLLMHGICCLVTSVTWVAV</sequence>
<evidence type="ECO:0000313" key="2">
    <source>
        <dbReference type="Proteomes" id="UP000784294"/>
    </source>
</evidence>
<reference evidence="1" key="1">
    <citation type="submission" date="2018-11" db="EMBL/GenBank/DDBJ databases">
        <authorList>
            <consortium name="Pathogen Informatics"/>
        </authorList>
    </citation>
    <scope>NUCLEOTIDE SEQUENCE</scope>
</reference>
<evidence type="ECO:0000313" key="1">
    <source>
        <dbReference type="EMBL" id="VEL41156.1"/>
    </source>
</evidence>
<keyword evidence="2" id="KW-1185">Reference proteome</keyword>
<dbReference type="Proteomes" id="UP000784294">
    <property type="component" value="Unassembled WGS sequence"/>
</dbReference>
<accession>A0A3S5AN88</accession>
<organism evidence="1 2">
    <name type="scientific">Protopolystoma xenopodis</name>
    <dbReference type="NCBI Taxonomy" id="117903"/>
    <lineage>
        <taxon>Eukaryota</taxon>
        <taxon>Metazoa</taxon>
        <taxon>Spiralia</taxon>
        <taxon>Lophotrochozoa</taxon>
        <taxon>Platyhelminthes</taxon>
        <taxon>Monogenea</taxon>
        <taxon>Polyopisthocotylea</taxon>
        <taxon>Polystomatidea</taxon>
        <taxon>Polystomatidae</taxon>
        <taxon>Protopolystoma</taxon>
    </lineage>
</organism>
<dbReference type="EMBL" id="CAAALY010268129">
    <property type="protein sequence ID" value="VEL41156.1"/>
    <property type="molecule type" value="Genomic_DNA"/>
</dbReference>
<comment type="caution">
    <text evidence="1">The sequence shown here is derived from an EMBL/GenBank/DDBJ whole genome shotgun (WGS) entry which is preliminary data.</text>
</comment>
<dbReference type="AlphaFoldDB" id="A0A3S5AN88"/>
<name>A0A3S5AN88_9PLAT</name>